<dbReference type="GO" id="GO:0005634">
    <property type="term" value="C:nucleus"/>
    <property type="evidence" value="ECO:0007669"/>
    <property type="project" value="UniProtKB-SubCell"/>
</dbReference>
<dbReference type="InterPro" id="IPR011990">
    <property type="entry name" value="TPR-like_helical_dom_sf"/>
</dbReference>
<dbReference type="Pfam" id="PF00385">
    <property type="entry name" value="Chromo"/>
    <property type="match status" value="1"/>
</dbReference>
<accession>A0A9Q8ZGD2</accession>
<reference evidence="6" key="1">
    <citation type="submission" date="2021-12" db="EMBL/GenBank/DDBJ databases">
        <title>Curvularia clavata genome.</title>
        <authorList>
            <person name="Cao Y."/>
        </authorList>
    </citation>
    <scope>NUCLEOTIDE SEQUENCE</scope>
    <source>
        <strain evidence="6">Yc1106</strain>
    </source>
</reference>
<feature type="domain" description="Chromo" evidence="5">
    <location>
        <begin position="197"/>
        <end position="256"/>
    </location>
</feature>
<keyword evidence="7" id="KW-1185">Reference proteome</keyword>
<dbReference type="Gene3D" id="1.25.40.10">
    <property type="entry name" value="Tetratricopeptide repeat domain"/>
    <property type="match status" value="1"/>
</dbReference>
<evidence type="ECO:0000313" key="6">
    <source>
        <dbReference type="EMBL" id="USP82169.1"/>
    </source>
</evidence>
<name>A0A9Q8ZGD2_CURCL</name>
<feature type="compositionally biased region" description="Polar residues" evidence="4">
    <location>
        <begin position="58"/>
        <end position="81"/>
    </location>
</feature>
<organism evidence="6 7">
    <name type="scientific">Curvularia clavata</name>
    <dbReference type="NCBI Taxonomy" id="95742"/>
    <lineage>
        <taxon>Eukaryota</taxon>
        <taxon>Fungi</taxon>
        <taxon>Dikarya</taxon>
        <taxon>Ascomycota</taxon>
        <taxon>Pezizomycotina</taxon>
        <taxon>Dothideomycetes</taxon>
        <taxon>Pleosporomycetidae</taxon>
        <taxon>Pleosporales</taxon>
        <taxon>Pleosporineae</taxon>
        <taxon>Pleosporaceae</taxon>
        <taxon>Curvularia</taxon>
    </lineage>
</organism>
<dbReference type="SUPFAM" id="SSF48452">
    <property type="entry name" value="TPR-like"/>
    <property type="match status" value="1"/>
</dbReference>
<dbReference type="InterPro" id="IPR016197">
    <property type="entry name" value="Chromo-like_dom_sf"/>
</dbReference>
<proteinExistence type="predicted"/>
<protein>
    <recommendedName>
        <fullName evidence="5">Chromo domain-containing protein</fullName>
    </recommendedName>
</protein>
<dbReference type="OrthoDB" id="273092at2759"/>
<evidence type="ECO:0000259" key="5">
    <source>
        <dbReference type="PROSITE" id="PS50013"/>
    </source>
</evidence>
<dbReference type="Gene3D" id="2.40.50.40">
    <property type="match status" value="2"/>
</dbReference>
<dbReference type="SUPFAM" id="SSF54160">
    <property type="entry name" value="Chromo domain-like"/>
    <property type="match status" value="2"/>
</dbReference>
<feature type="region of interest" description="Disordered" evidence="4">
    <location>
        <begin position="248"/>
        <end position="277"/>
    </location>
</feature>
<evidence type="ECO:0000256" key="4">
    <source>
        <dbReference type="SAM" id="MobiDB-lite"/>
    </source>
</evidence>
<dbReference type="EMBL" id="CP089280">
    <property type="protein sequence ID" value="USP82169.1"/>
    <property type="molecule type" value="Genomic_DNA"/>
</dbReference>
<dbReference type="InterPro" id="IPR023780">
    <property type="entry name" value="Chromo_domain"/>
</dbReference>
<evidence type="ECO:0000313" key="7">
    <source>
        <dbReference type="Proteomes" id="UP001056012"/>
    </source>
</evidence>
<comment type="subcellular location">
    <subcellularLocation>
        <location evidence="1">Nucleus</location>
    </subcellularLocation>
</comment>
<evidence type="ECO:0000256" key="2">
    <source>
        <dbReference type="ARBA" id="ARBA00011353"/>
    </source>
</evidence>
<feature type="compositionally biased region" description="Basic and acidic residues" evidence="4">
    <location>
        <begin position="258"/>
        <end position="277"/>
    </location>
</feature>
<feature type="region of interest" description="Disordered" evidence="4">
    <location>
        <begin position="146"/>
        <end position="197"/>
    </location>
</feature>
<dbReference type="SMART" id="SM00298">
    <property type="entry name" value="CHROMO"/>
    <property type="match status" value="2"/>
</dbReference>
<evidence type="ECO:0000256" key="3">
    <source>
        <dbReference type="ARBA" id="ARBA00023242"/>
    </source>
</evidence>
<dbReference type="PROSITE" id="PS50013">
    <property type="entry name" value="CHROMO_2"/>
    <property type="match status" value="1"/>
</dbReference>
<dbReference type="AlphaFoldDB" id="A0A9Q8ZGD2"/>
<feature type="compositionally biased region" description="Basic and acidic residues" evidence="4">
    <location>
        <begin position="37"/>
        <end position="50"/>
    </location>
</feature>
<dbReference type="PANTHER" id="PTHR22812">
    <property type="entry name" value="CHROMOBOX PROTEIN"/>
    <property type="match status" value="1"/>
</dbReference>
<dbReference type="VEuPathDB" id="FungiDB:yc1106_09443"/>
<comment type="subunit">
    <text evidence="2">Component of the NuA4 histone acetyltransferase complex.</text>
</comment>
<keyword evidence="3" id="KW-0539">Nucleus</keyword>
<sequence length="573" mass="64728">MYFTNFVPSKHDGNVPVRSFVLYDPNLQRKPRKRKTRSDEDKPKSSEKQSTDNVAGPKSSSVPSIQTPEPATQTSELSSESVDNEEIQDTEEISNQLRADVCTSDFPRNREDEDIVSSNTTTLDVDNRHGDAANSVDNIEELSEPVAISISPSNSVNRDVTSESVATEHDEIHDSIDVAGSPRRISEPLSDDEEDQHEVEKIVGHRQRGGLTEYLTMWAGWPGSRNTWEPARNFKGCPGLVQEYSESLKNCNSTSSDTDTRDPSNTRSDEMSESDGDRYEIQKIVGHVEYNGWLRYDVEWSGGERTCEPASNLDQCRETVEEYWKELSSTNKATSIGDRRSPFSDQLQGGEVSDYANLRLTSKEMRRKCSMERNERHTLFSQFLVEEAWEFDHASQWMYDHAIKKPTSTIILFESVLPQRPREASALGAKLAFALAGNNQEKNAIEIMEIIWRYRTKGGYTHRDVVGPALQLAALYEQSGRPEDAIEILETIWRVQTQLSMIRSDVVALAVQVAALYEQSGRPEDAIETLETIWQDQTQISMVRSDVVKLALQVAALYERSGRLVDAMEILWA</sequence>
<feature type="region of interest" description="Disordered" evidence="4">
    <location>
        <begin position="1"/>
        <end position="112"/>
    </location>
</feature>
<evidence type="ECO:0000256" key="1">
    <source>
        <dbReference type="ARBA" id="ARBA00004123"/>
    </source>
</evidence>
<dbReference type="Proteomes" id="UP001056012">
    <property type="component" value="Chromosome 7"/>
</dbReference>
<dbReference type="GO" id="GO:0006338">
    <property type="term" value="P:chromatin remodeling"/>
    <property type="evidence" value="ECO:0007669"/>
    <property type="project" value="UniProtKB-ARBA"/>
</dbReference>
<dbReference type="CDD" id="cd00024">
    <property type="entry name" value="CD_CSD"/>
    <property type="match status" value="2"/>
</dbReference>
<dbReference type="InterPro" id="IPR000953">
    <property type="entry name" value="Chromo/chromo_shadow_dom"/>
</dbReference>
<feature type="compositionally biased region" description="Polar residues" evidence="4">
    <location>
        <begin position="150"/>
        <end position="165"/>
    </location>
</feature>
<dbReference type="InterPro" id="IPR051219">
    <property type="entry name" value="Heterochromatin_chromo-domain"/>
</dbReference>
<gene>
    <name evidence="6" type="ORF">yc1106_09443</name>
</gene>
<feature type="compositionally biased region" description="Basic and acidic residues" evidence="4">
    <location>
        <begin position="166"/>
        <end position="176"/>
    </location>
</feature>
<feature type="compositionally biased region" description="Acidic residues" evidence="4">
    <location>
        <begin position="82"/>
        <end position="92"/>
    </location>
</feature>